<protein>
    <submittedName>
        <fullName evidence="2">Isochorismatase</fullName>
    </submittedName>
</protein>
<accession>A0ABS3VFA5</accession>
<evidence type="ECO:0000259" key="1">
    <source>
        <dbReference type="PROSITE" id="PS50075"/>
    </source>
</evidence>
<reference evidence="2 3" key="1">
    <citation type="submission" date="2021-03" db="EMBL/GenBank/DDBJ databases">
        <authorList>
            <person name="Lee D.-H."/>
        </authorList>
    </citation>
    <scope>NUCLEOTIDE SEQUENCE [LARGE SCALE GENOMIC DNA]</scope>
    <source>
        <strain evidence="2 3">MMS20-R2-23</strain>
    </source>
</reference>
<organism evidence="2 3">
    <name type="scientific">Micromonospora antibiotica</name>
    <dbReference type="NCBI Taxonomy" id="2807623"/>
    <lineage>
        <taxon>Bacteria</taxon>
        <taxon>Bacillati</taxon>
        <taxon>Actinomycetota</taxon>
        <taxon>Actinomycetes</taxon>
        <taxon>Micromonosporales</taxon>
        <taxon>Micromonosporaceae</taxon>
        <taxon>Micromonospora</taxon>
    </lineage>
</organism>
<keyword evidence="3" id="KW-1185">Reference proteome</keyword>
<dbReference type="Gene3D" id="1.10.1200.10">
    <property type="entry name" value="ACP-like"/>
    <property type="match status" value="1"/>
</dbReference>
<gene>
    <name evidence="2" type="ORF">JQN83_26330</name>
</gene>
<dbReference type="PROSITE" id="PS50075">
    <property type="entry name" value="CARRIER"/>
    <property type="match status" value="1"/>
</dbReference>
<name>A0ABS3VFA5_9ACTN</name>
<proteinExistence type="predicted"/>
<dbReference type="InterPro" id="IPR009081">
    <property type="entry name" value="PP-bd_ACP"/>
</dbReference>
<comment type="caution">
    <text evidence="2">The sequence shown here is derived from an EMBL/GenBank/DDBJ whole genome shotgun (WGS) entry which is preliminary data.</text>
</comment>
<dbReference type="RefSeq" id="WP_208569850.1">
    <property type="nucleotide sequence ID" value="NZ_JAGFWR010000023.1"/>
</dbReference>
<feature type="domain" description="Carrier" evidence="1">
    <location>
        <begin position="7"/>
        <end position="80"/>
    </location>
</feature>
<dbReference type="Proteomes" id="UP000671399">
    <property type="component" value="Unassembled WGS sequence"/>
</dbReference>
<dbReference type="EMBL" id="JAGFWR010000023">
    <property type="protein sequence ID" value="MBO4164305.1"/>
    <property type="molecule type" value="Genomic_DNA"/>
</dbReference>
<dbReference type="InterPro" id="IPR036736">
    <property type="entry name" value="ACP-like_sf"/>
</dbReference>
<dbReference type="SUPFAM" id="SSF47336">
    <property type="entry name" value="ACP-like"/>
    <property type="match status" value="1"/>
</dbReference>
<sequence>MQQETTATTREEIRQAIAVVIGLDAAAIGDDANLVQLGLTSLQLMRLVNGWRRAGMRVRFGDLAAAPTVTAWSQQLADAVTAP</sequence>
<dbReference type="Pfam" id="PF00550">
    <property type="entry name" value="PP-binding"/>
    <property type="match status" value="1"/>
</dbReference>
<evidence type="ECO:0000313" key="2">
    <source>
        <dbReference type="EMBL" id="MBO4164305.1"/>
    </source>
</evidence>
<evidence type="ECO:0000313" key="3">
    <source>
        <dbReference type="Proteomes" id="UP000671399"/>
    </source>
</evidence>